<organism evidence="1">
    <name type="scientific">Arundo donax</name>
    <name type="common">Giant reed</name>
    <name type="synonym">Donax arundinaceus</name>
    <dbReference type="NCBI Taxonomy" id="35708"/>
    <lineage>
        <taxon>Eukaryota</taxon>
        <taxon>Viridiplantae</taxon>
        <taxon>Streptophyta</taxon>
        <taxon>Embryophyta</taxon>
        <taxon>Tracheophyta</taxon>
        <taxon>Spermatophyta</taxon>
        <taxon>Magnoliopsida</taxon>
        <taxon>Liliopsida</taxon>
        <taxon>Poales</taxon>
        <taxon>Poaceae</taxon>
        <taxon>PACMAD clade</taxon>
        <taxon>Arundinoideae</taxon>
        <taxon>Arundineae</taxon>
        <taxon>Arundo</taxon>
    </lineage>
</organism>
<reference evidence="1" key="1">
    <citation type="submission" date="2014-09" db="EMBL/GenBank/DDBJ databases">
        <authorList>
            <person name="Magalhaes I.L.F."/>
            <person name="Oliveira U."/>
            <person name="Santos F.R."/>
            <person name="Vidigal T.H.D.A."/>
            <person name="Brescovit A.D."/>
            <person name="Santos A.J."/>
        </authorList>
    </citation>
    <scope>NUCLEOTIDE SEQUENCE</scope>
    <source>
        <tissue evidence="1">Shoot tissue taken approximately 20 cm above the soil surface</tissue>
    </source>
</reference>
<reference evidence="1" key="2">
    <citation type="journal article" date="2015" name="Data Brief">
        <title>Shoot transcriptome of the giant reed, Arundo donax.</title>
        <authorList>
            <person name="Barrero R.A."/>
            <person name="Guerrero F.D."/>
            <person name="Moolhuijzen P."/>
            <person name="Goolsby J.A."/>
            <person name="Tidwell J."/>
            <person name="Bellgard S.E."/>
            <person name="Bellgard M.I."/>
        </authorList>
    </citation>
    <scope>NUCLEOTIDE SEQUENCE</scope>
    <source>
        <tissue evidence="1">Shoot tissue taken approximately 20 cm above the soil surface</tissue>
    </source>
</reference>
<dbReference type="EMBL" id="GBRH01163484">
    <property type="protein sequence ID" value="JAE34412.1"/>
    <property type="molecule type" value="Transcribed_RNA"/>
</dbReference>
<dbReference type="AlphaFoldDB" id="A0A0A9HCC7"/>
<proteinExistence type="predicted"/>
<evidence type="ECO:0000313" key="1">
    <source>
        <dbReference type="EMBL" id="JAE34412.1"/>
    </source>
</evidence>
<accession>A0A0A9HCC7</accession>
<protein>
    <submittedName>
        <fullName evidence="1">Uncharacterized protein</fullName>
    </submittedName>
</protein>
<name>A0A0A9HCC7_ARUDO</name>
<sequence>MQQQNTLVKPIAISASCFGYVV</sequence>